<proteinExistence type="predicted"/>
<evidence type="ECO:0000256" key="1">
    <source>
        <dbReference type="SAM" id="Phobius"/>
    </source>
</evidence>
<dbReference type="RefSeq" id="WP_183213077.1">
    <property type="nucleotide sequence ID" value="NZ_JACHOR010000002.1"/>
</dbReference>
<keyword evidence="1" id="KW-0472">Membrane</keyword>
<keyword evidence="1" id="KW-0812">Transmembrane</keyword>
<dbReference type="Proteomes" id="UP000545037">
    <property type="component" value="Unassembled WGS sequence"/>
</dbReference>
<keyword evidence="1" id="KW-1133">Transmembrane helix</keyword>
<reference evidence="2 3" key="1">
    <citation type="submission" date="2020-08" db="EMBL/GenBank/DDBJ databases">
        <title>Genomic Encyclopedia of Type Strains, Phase IV (KMG-IV): sequencing the most valuable type-strain genomes for metagenomic binning, comparative biology and taxonomic classification.</title>
        <authorList>
            <person name="Goeker M."/>
        </authorList>
    </citation>
    <scope>NUCLEOTIDE SEQUENCE [LARGE SCALE GENOMIC DNA]</scope>
    <source>
        <strain evidence="2 3">DSM 4737</strain>
    </source>
</reference>
<dbReference type="AlphaFoldDB" id="A0A7W9FG23"/>
<evidence type="ECO:0000313" key="3">
    <source>
        <dbReference type="Proteomes" id="UP000545037"/>
    </source>
</evidence>
<organism evidence="2 3">
    <name type="scientific">Brevundimonas variabilis</name>
    <dbReference type="NCBI Taxonomy" id="74312"/>
    <lineage>
        <taxon>Bacteria</taxon>
        <taxon>Pseudomonadati</taxon>
        <taxon>Pseudomonadota</taxon>
        <taxon>Alphaproteobacteria</taxon>
        <taxon>Caulobacterales</taxon>
        <taxon>Caulobacteraceae</taxon>
        <taxon>Brevundimonas</taxon>
    </lineage>
</organism>
<feature type="transmembrane region" description="Helical" evidence="1">
    <location>
        <begin position="42"/>
        <end position="64"/>
    </location>
</feature>
<keyword evidence="3" id="KW-1185">Reference proteome</keyword>
<evidence type="ECO:0000313" key="2">
    <source>
        <dbReference type="EMBL" id="MBB5746143.1"/>
    </source>
</evidence>
<sequence>MDREIKIALGIAIGCAGLLIGFVFLIRYAVPAVLGAPFSGSLIAATVVGLAGIMALVWAGWKLAIWASRSLKR</sequence>
<protein>
    <submittedName>
        <fullName evidence="2">Uncharacterized protein</fullName>
    </submittedName>
</protein>
<accession>A0A7W9FG23</accession>
<comment type="caution">
    <text evidence="2">The sequence shown here is derived from an EMBL/GenBank/DDBJ whole genome shotgun (WGS) entry which is preliminary data.</text>
</comment>
<gene>
    <name evidence="2" type="ORF">GGR13_001727</name>
</gene>
<dbReference type="EMBL" id="JACHOR010000002">
    <property type="protein sequence ID" value="MBB5746143.1"/>
    <property type="molecule type" value="Genomic_DNA"/>
</dbReference>
<name>A0A7W9FG23_9CAUL</name>
<feature type="transmembrane region" description="Helical" evidence="1">
    <location>
        <begin position="7"/>
        <end position="30"/>
    </location>
</feature>